<dbReference type="EMBL" id="JAMKPW020000043">
    <property type="protein sequence ID" value="KAK8194408.1"/>
    <property type="molecule type" value="Genomic_DNA"/>
</dbReference>
<protein>
    <submittedName>
        <fullName evidence="1">Uncharacterized protein</fullName>
    </submittedName>
</protein>
<comment type="caution">
    <text evidence="1">The sequence shown here is derived from an EMBL/GenBank/DDBJ whole genome shotgun (WGS) entry which is preliminary data.</text>
</comment>
<name>A0ACC3S7V0_9PEZI</name>
<reference evidence="1" key="1">
    <citation type="submission" date="2024-02" db="EMBL/GenBank/DDBJ databases">
        <title>Metagenome Assembled Genome of Zalaria obscura JY119.</title>
        <authorList>
            <person name="Vighnesh L."/>
            <person name="Jagadeeshwari U."/>
            <person name="Venkata Ramana C."/>
            <person name="Sasikala C."/>
        </authorList>
    </citation>
    <scope>NUCLEOTIDE SEQUENCE</scope>
    <source>
        <strain evidence="1">JY119</strain>
    </source>
</reference>
<evidence type="ECO:0000313" key="2">
    <source>
        <dbReference type="Proteomes" id="UP001320706"/>
    </source>
</evidence>
<evidence type="ECO:0000313" key="1">
    <source>
        <dbReference type="EMBL" id="KAK8194408.1"/>
    </source>
</evidence>
<keyword evidence="2" id="KW-1185">Reference proteome</keyword>
<organism evidence="1 2">
    <name type="scientific">Zalaria obscura</name>
    <dbReference type="NCBI Taxonomy" id="2024903"/>
    <lineage>
        <taxon>Eukaryota</taxon>
        <taxon>Fungi</taxon>
        <taxon>Dikarya</taxon>
        <taxon>Ascomycota</taxon>
        <taxon>Pezizomycotina</taxon>
        <taxon>Dothideomycetes</taxon>
        <taxon>Dothideomycetidae</taxon>
        <taxon>Dothideales</taxon>
        <taxon>Zalariaceae</taxon>
        <taxon>Zalaria</taxon>
    </lineage>
</organism>
<dbReference type="Proteomes" id="UP001320706">
    <property type="component" value="Unassembled WGS sequence"/>
</dbReference>
<gene>
    <name evidence="1" type="ORF">M8818_007599</name>
</gene>
<proteinExistence type="predicted"/>
<sequence length="200" mass="22750">MTDCKLKLTRSKVKRNGKRLLVFKRTGTCKNVLTRQARLPCGEDDCKVCGPFLTMVVDDIERKVPSLVVTPAAATTEAEEEQAEASHSREQGESSKRPKSTPKTPSAYTQYRQSAIRDHGYDPETLEGSRRLLRMHTEPDGSQWHPDTWSRIQAFVAADPDKPRRRELPSHMVRIVETKAREGSGVAKRLLEQIREKQRL</sequence>
<accession>A0ACC3S7V0</accession>